<dbReference type="EMBL" id="JAYMYQ010000005">
    <property type="protein sequence ID" value="KAK7330652.1"/>
    <property type="molecule type" value="Genomic_DNA"/>
</dbReference>
<dbReference type="AlphaFoldDB" id="A0AAN9L9K1"/>
<reference evidence="1 2" key="1">
    <citation type="submission" date="2024-01" db="EMBL/GenBank/DDBJ databases">
        <title>The genomes of 5 underutilized Papilionoideae crops provide insights into root nodulation and disease resistanc.</title>
        <authorList>
            <person name="Jiang F."/>
        </authorList>
    </citation>
    <scope>NUCLEOTIDE SEQUENCE [LARGE SCALE GENOMIC DNA]</scope>
    <source>
        <strain evidence="1">LVBAO_FW01</strain>
        <tissue evidence="1">Leaves</tissue>
    </source>
</reference>
<comment type="caution">
    <text evidence="1">The sequence shown here is derived from an EMBL/GenBank/DDBJ whole genome shotgun (WGS) entry which is preliminary data.</text>
</comment>
<evidence type="ECO:0000313" key="2">
    <source>
        <dbReference type="Proteomes" id="UP001367508"/>
    </source>
</evidence>
<accession>A0AAN9L9K1</accession>
<protein>
    <submittedName>
        <fullName evidence="1">Uncharacterized protein</fullName>
    </submittedName>
</protein>
<gene>
    <name evidence="1" type="ORF">VNO77_24850</name>
</gene>
<evidence type="ECO:0000313" key="1">
    <source>
        <dbReference type="EMBL" id="KAK7330652.1"/>
    </source>
</evidence>
<keyword evidence="2" id="KW-1185">Reference proteome</keyword>
<sequence>MYEVMCCEKNKKLNAIPVIDELKTKREKGNIFGNLNNTSFVKERKKASEAATSVLFFKLNPSPKQASPINRQRRVALQLILA</sequence>
<organism evidence="1 2">
    <name type="scientific">Canavalia gladiata</name>
    <name type="common">Sword bean</name>
    <name type="synonym">Dolichos gladiatus</name>
    <dbReference type="NCBI Taxonomy" id="3824"/>
    <lineage>
        <taxon>Eukaryota</taxon>
        <taxon>Viridiplantae</taxon>
        <taxon>Streptophyta</taxon>
        <taxon>Embryophyta</taxon>
        <taxon>Tracheophyta</taxon>
        <taxon>Spermatophyta</taxon>
        <taxon>Magnoliopsida</taxon>
        <taxon>eudicotyledons</taxon>
        <taxon>Gunneridae</taxon>
        <taxon>Pentapetalae</taxon>
        <taxon>rosids</taxon>
        <taxon>fabids</taxon>
        <taxon>Fabales</taxon>
        <taxon>Fabaceae</taxon>
        <taxon>Papilionoideae</taxon>
        <taxon>50 kb inversion clade</taxon>
        <taxon>NPAAA clade</taxon>
        <taxon>indigoferoid/millettioid clade</taxon>
        <taxon>Phaseoleae</taxon>
        <taxon>Canavalia</taxon>
    </lineage>
</organism>
<dbReference type="Proteomes" id="UP001367508">
    <property type="component" value="Unassembled WGS sequence"/>
</dbReference>
<proteinExistence type="predicted"/>
<name>A0AAN9L9K1_CANGL</name>